<evidence type="ECO:0000259" key="6">
    <source>
        <dbReference type="SMART" id="SM00822"/>
    </source>
</evidence>
<dbReference type="PRINTS" id="PR00081">
    <property type="entry name" value="GDHRDH"/>
</dbReference>
<protein>
    <recommendedName>
        <fullName evidence="3">2,4-dienoyl-CoA reductase [(3E)-enoyl-CoA-producing]</fullName>
        <ecNumber evidence="3">1.3.1.124</ecNumber>
    </recommendedName>
</protein>
<evidence type="ECO:0000256" key="2">
    <source>
        <dbReference type="ARBA" id="ARBA00023002"/>
    </source>
</evidence>
<dbReference type="CDD" id="cd05369">
    <property type="entry name" value="TER_DECR_SDR_a"/>
    <property type="match status" value="1"/>
</dbReference>
<dbReference type="PRINTS" id="PR00080">
    <property type="entry name" value="SDRFAMILY"/>
</dbReference>
<reference evidence="7 8" key="1">
    <citation type="journal article" date="2014" name="Genome Biol. Evol.">
        <title>The secreted proteins of Achlya hypogyna and Thraustotheca clavata identify the ancestral oomycete secretome and reveal gene acquisitions by horizontal gene transfer.</title>
        <authorList>
            <person name="Misner I."/>
            <person name="Blouin N."/>
            <person name="Leonard G."/>
            <person name="Richards T.A."/>
            <person name="Lane C.E."/>
        </authorList>
    </citation>
    <scope>NUCLEOTIDE SEQUENCE [LARGE SCALE GENOMIC DNA]</scope>
    <source>
        <strain evidence="7 8">ATCC 34112</strain>
    </source>
</reference>
<dbReference type="OrthoDB" id="1393670at2759"/>
<dbReference type="STRING" id="74557.A0A1W0A6F6"/>
<accession>A0A1W0A6F6</accession>
<dbReference type="GO" id="GO:0009062">
    <property type="term" value="P:fatty acid catabolic process"/>
    <property type="evidence" value="ECO:0007669"/>
    <property type="project" value="InterPro"/>
</dbReference>
<dbReference type="FunFam" id="3.40.50.720:FF:000084">
    <property type="entry name" value="Short-chain dehydrogenase reductase"/>
    <property type="match status" value="1"/>
</dbReference>
<evidence type="ECO:0000313" key="7">
    <source>
        <dbReference type="EMBL" id="OQS05798.1"/>
    </source>
</evidence>
<organism evidence="7 8">
    <name type="scientific">Thraustotheca clavata</name>
    <dbReference type="NCBI Taxonomy" id="74557"/>
    <lineage>
        <taxon>Eukaryota</taxon>
        <taxon>Sar</taxon>
        <taxon>Stramenopiles</taxon>
        <taxon>Oomycota</taxon>
        <taxon>Saprolegniomycetes</taxon>
        <taxon>Saprolegniales</taxon>
        <taxon>Achlyaceae</taxon>
        <taxon>Thraustotheca</taxon>
    </lineage>
</organism>
<dbReference type="InterPro" id="IPR045017">
    <property type="entry name" value="DECR2-like"/>
</dbReference>
<evidence type="ECO:0000256" key="5">
    <source>
        <dbReference type="ARBA" id="ARBA00048340"/>
    </source>
</evidence>
<dbReference type="InterPro" id="IPR002347">
    <property type="entry name" value="SDR_fam"/>
</dbReference>
<comment type="caution">
    <text evidence="7">The sequence shown here is derived from an EMBL/GenBank/DDBJ whole genome shotgun (WGS) entry which is preliminary data.</text>
</comment>
<comment type="catalytic activity">
    <reaction evidence="4">
        <text>a (2E,4E)-dienoyl-CoA + NADPH + H(+) = a 4,5-saturated-(3E)-enoyl-CoA + NADP(+)</text>
        <dbReference type="Rhea" id="RHEA:45912"/>
        <dbReference type="ChEBI" id="CHEBI:15378"/>
        <dbReference type="ChEBI" id="CHEBI:57783"/>
        <dbReference type="ChEBI" id="CHEBI:58349"/>
        <dbReference type="ChEBI" id="CHEBI:85101"/>
        <dbReference type="ChEBI" id="CHEBI:85493"/>
        <dbReference type="EC" id="1.3.1.124"/>
    </reaction>
</comment>
<dbReference type="GO" id="GO:0008670">
    <property type="term" value="F:2,4-dienoyl-CoA reductase (NADPH) activity"/>
    <property type="evidence" value="ECO:0007669"/>
    <property type="project" value="InterPro"/>
</dbReference>
<evidence type="ECO:0000313" key="8">
    <source>
        <dbReference type="Proteomes" id="UP000243217"/>
    </source>
</evidence>
<proteinExistence type="predicted"/>
<dbReference type="PANTHER" id="PTHR43296">
    <property type="entry name" value="PEROXISOMAL 2,4-DIENOYL-COA REDUCTASE"/>
    <property type="match status" value="1"/>
</dbReference>
<dbReference type="AlphaFoldDB" id="A0A1W0A6F6"/>
<keyword evidence="1" id="KW-0521">NADP</keyword>
<dbReference type="InterPro" id="IPR057326">
    <property type="entry name" value="KR_dom"/>
</dbReference>
<dbReference type="GO" id="GO:0005777">
    <property type="term" value="C:peroxisome"/>
    <property type="evidence" value="ECO:0007669"/>
    <property type="project" value="TreeGrafter"/>
</dbReference>
<keyword evidence="8" id="KW-1185">Reference proteome</keyword>
<sequence>MFTKDVCADRVVLVTGGGSGIGFAISRQMGLHGAKVVIMGRRAAVLQAAVASLTAEGIAATFVTGDVRQPAHAQAAIEKAVSTYGKLNVLVNCAAGNFLSTAEQLSTNAFRTVIEIDTVGTFNMCSAAFPQLKINGGVIINISAVLQKYATWYQVHASAAKAAIDSITRSLALEWGVHNIRVIGIAPGPISDTPGLNKLAGDAIEDMVKEIVPLKRVGTKDEIALIAVFALTPGGGYITGHTIIADGGQHIYRDPPMPHEMVTEWSRQRELKSKL</sequence>
<dbReference type="SUPFAM" id="SSF51735">
    <property type="entry name" value="NAD(P)-binding Rossmann-fold domains"/>
    <property type="match status" value="1"/>
</dbReference>
<dbReference type="Gene3D" id="3.40.50.720">
    <property type="entry name" value="NAD(P)-binding Rossmann-like Domain"/>
    <property type="match status" value="1"/>
</dbReference>
<dbReference type="SMART" id="SM00822">
    <property type="entry name" value="PKS_KR"/>
    <property type="match status" value="1"/>
</dbReference>
<keyword evidence="2" id="KW-0560">Oxidoreductase</keyword>
<gene>
    <name evidence="7" type="ORF">THRCLA_02120</name>
</gene>
<dbReference type="EMBL" id="JNBS01000414">
    <property type="protein sequence ID" value="OQS05798.1"/>
    <property type="molecule type" value="Genomic_DNA"/>
</dbReference>
<name>A0A1W0A6F6_9STRA</name>
<dbReference type="EC" id="1.3.1.124" evidence="3"/>
<dbReference type="Pfam" id="PF13561">
    <property type="entry name" value="adh_short_C2"/>
    <property type="match status" value="1"/>
</dbReference>
<evidence type="ECO:0000256" key="1">
    <source>
        <dbReference type="ARBA" id="ARBA00022857"/>
    </source>
</evidence>
<evidence type="ECO:0000256" key="3">
    <source>
        <dbReference type="ARBA" id="ARBA00026117"/>
    </source>
</evidence>
<feature type="domain" description="Ketoreductase" evidence="6">
    <location>
        <begin position="10"/>
        <end position="167"/>
    </location>
</feature>
<dbReference type="PANTHER" id="PTHR43296:SF2">
    <property type="entry name" value="PEROXISOMAL 2,4-DIENOYL-COA REDUCTASE [(3E)-ENOYL-COA-PRODUCING]"/>
    <property type="match status" value="1"/>
</dbReference>
<evidence type="ECO:0000256" key="4">
    <source>
        <dbReference type="ARBA" id="ARBA00048009"/>
    </source>
</evidence>
<dbReference type="Proteomes" id="UP000243217">
    <property type="component" value="Unassembled WGS sequence"/>
</dbReference>
<comment type="catalytic activity">
    <reaction evidence="5">
        <text>a (2E,4Z)-dienoyl-CoA + NADPH + H(+) = a 4,5-saturated-(3E)-enoyl-CoA + NADP(+)</text>
        <dbReference type="Rhea" id="RHEA:61892"/>
        <dbReference type="ChEBI" id="CHEBI:15378"/>
        <dbReference type="ChEBI" id="CHEBI:57783"/>
        <dbReference type="ChEBI" id="CHEBI:58349"/>
        <dbReference type="ChEBI" id="CHEBI:85099"/>
        <dbReference type="ChEBI" id="CHEBI:85493"/>
        <dbReference type="EC" id="1.3.1.124"/>
    </reaction>
</comment>
<dbReference type="InterPro" id="IPR036291">
    <property type="entry name" value="NAD(P)-bd_dom_sf"/>
</dbReference>